<dbReference type="PANTHER" id="PTHR33164:SF57">
    <property type="entry name" value="MARR-FAMILY TRANSCRIPTIONAL REGULATOR"/>
    <property type="match status" value="1"/>
</dbReference>
<dbReference type="PROSITE" id="PS50995">
    <property type="entry name" value="HTH_MARR_2"/>
    <property type="match status" value="1"/>
</dbReference>
<feature type="domain" description="HTH marR-type" evidence="1">
    <location>
        <begin position="12"/>
        <end position="148"/>
    </location>
</feature>
<dbReference type="InterPro" id="IPR000835">
    <property type="entry name" value="HTH_MarR-typ"/>
</dbReference>
<dbReference type="Proteomes" id="UP000646579">
    <property type="component" value="Unassembled WGS sequence"/>
</dbReference>
<keyword evidence="3" id="KW-1185">Reference proteome</keyword>
<sequence>MSSASAQATIVIDRIMQDLRKSIARRELGRMIIEQLDLDIEASALDILFLVEGKPELDEVTVGTVAERLGVDPSRASRLVADAVSRGVLKRVASQADARRICLELTDKGADYARRFRTHKLKLFAEALGGWSEADLVQFSALFERFSQWVSEARTRNLSGPGN</sequence>
<gene>
    <name evidence="2" type="ORF">GCM10007989_35840</name>
</gene>
<dbReference type="SMART" id="SM00347">
    <property type="entry name" value="HTH_MARR"/>
    <property type="match status" value="1"/>
</dbReference>
<dbReference type="EMBL" id="BMZE01000004">
    <property type="protein sequence ID" value="GHA36546.1"/>
    <property type="molecule type" value="Genomic_DNA"/>
</dbReference>
<dbReference type="Gene3D" id="1.10.10.10">
    <property type="entry name" value="Winged helix-like DNA-binding domain superfamily/Winged helix DNA-binding domain"/>
    <property type="match status" value="1"/>
</dbReference>
<dbReference type="AlphaFoldDB" id="A0A918VWS4"/>
<accession>A0A918VWS4</accession>
<dbReference type="InterPro" id="IPR036390">
    <property type="entry name" value="WH_DNA-bd_sf"/>
</dbReference>
<reference evidence="2" key="2">
    <citation type="submission" date="2020-09" db="EMBL/GenBank/DDBJ databases">
        <authorList>
            <person name="Sun Q."/>
            <person name="Kim S."/>
        </authorList>
    </citation>
    <scope>NUCLEOTIDE SEQUENCE</scope>
    <source>
        <strain evidence="2">KCTC 32437</strain>
    </source>
</reference>
<dbReference type="SUPFAM" id="SSF46785">
    <property type="entry name" value="Winged helix' DNA-binding domain"/>
    <property type="match status" value="1"/>
</dbReference>
<evidence type="ECO:0000313" key="3">
    <source>
        <dbReference type="Proteomes" id="UP000646579"/>
    </source>
</evidence>
<proteinExistence type="predicted"/>
<dbReference type="Pfam" id="PF12802">
    <property type="entry name" value="MarR_2"/>
    <property type="match status" value="1"/>
</dbReference>
<reference evidence="2" key="1">
    <citation type="journal article" date="2014" name="Int. J. Syst. Evol. Microbiol.">
        <title>Complete genome sequence of Corynebacterium casei LMG S-19264T (=DSM 44701T), isolated from a smear-ripened cheese.</title>
        <authorList>
            <consortium name="US DOE Joint Genome Institute (JGI-PGF)"/>
            <person name="Walter F."/>
            <person name="Albersmeier A."/>
            <person name="Kalinowski J."/>
            <person name="Ruckert C."/>
        </authorList>
    </citation>
    <scope>NUCLEOTIDE SEQUENCE</scope>
    <source>
        <strain evidence="2">KCTC 32437</strain>
    </source>
</reference>
<protein>
    <recommendedName>
        <fullName evidence="1">HTH marR-type domain-containing protein</fullName>
    </recommendedName>
</protein>
<evidence type="ECO:0000313" key="2">
    <source>
        <dbReference type="EMBL" id="GHA36546.1"/>
    </source>
</evidence>
<dbReference type="PANTHER" id="PTHR33164">
    <property type="entry name" value="TRANSCRIPTIONAL REGULATOR, MARR FAMILY"/>
    <property type="match status" value="1"/>
</dbReference>
<organism evidence="2 3">
    <name type="scientific">Devosia pacifica</name>
    <dbReference type="NCBI Taxonomy" id="1335967"/>
    <lineage>
        <taxon>Bacteria</taxon>
        <taxon>Pseudomonadati</taxon>
        <taxon>Pseudomonadota</taxon>
        <taxon>Alphaproteobacteria</taxon>
        <taxon>Hyphomicrobiales</taxon>
        <taxon>Devosiaceae</taxon>
        <taxon>Devosia</taxon>
    </lineage>
</organism>
<name>A0A918VWS4_9HYPH</name>
<comment type="caution">
    <text evidence="2">The sequence shown here is derived from an EMBL/GenBank/DDBJ whole genome shotgun (WGS) entry which is preliminary data.</text>
</comment>
<dbReference type="GO" id="GO:0006950">
    <property type="term" value="P:response to stress"/>
    <property type="evidence" value="ECO:0007669"/>
    <property type="project" value="TreeGrafter"/>
</dbReference>
<dbReference type="GO" id="GO:0003700">
    <property type="term" value="F:DNA-binding transcription factor activity"/>
    <property type="evidence" value="ECO:0007669"/>
    <property type="project" value="InterPro"/>
</dbReference>
<evidence type="ECO:0000259" key="1">
    <source>
        <dbReference type="PROSITE" id="PS50995"/>
    </source>
</evidence>
<dbReference type="InterPro" id="IPR039422">
    <property type="entry name" value="MarR/SlyA-like"/>
</dbReference>
<dbReference type="InterPro" id="IPR036388">
    <property type="entry name" value="WH-like_DNA-bd_sf"/>
</dbReference>